<evidence type="ECO:0008006" key="3">
    <source>
        <dbReference type="Google" id="ProtNLM"/>
    </source>
</evidence>
<reference evidence="2" key="1">
    <citation type="submission" date="2016-10" db="EMBL/GenBank/DDBJ databases">
        <authorList>
            <person name="Varghese N."/>
            <person name="Submissions S."/>
        </authorList>
    </citation>
    <scope>NUCLEOTIDE SEQUENCE [LARGE SCALE GENOMIC DNA]</scope>
    <source>
        <strain evidence="2">DSM 24450</strain>
    </source>
</reference>
<sequence length="358" mass="39857">MKTMYKIIFLFILIPLTISAGIKDGKYTKNKVIKKDFNVLKDASLTINNKYGNIDIVSWNENNISIVVSITTNGDNEEKVQEKLDAISIDFNGNSNSVSAKTIIEKISNSWSFWGKSSNVSMEINYLIKMPITNNVNLTNDYGSINIDKLEGASKINCDYGKLNIGELLNSNNHINIDYTNNSKIQFMKDGVINADYSTLHIEKSGKIKLNADYSHLSFGLLEDLDFNCDYGDLKIENAGNIQGNCDYMHTTIGKLKGSADFIIDYGSLKISDLNTNFKFVKVQSSYTHIKLGINTTNAFNINASLSYGSLKGTNGFNFNKEISNTSSKYYEGYYNKPTSNASISIKSSYGSVTFTNN</sequence>
<name>A0A1I6NPB8_9FLAO</name>
<evidence type="ECO:0000313" key="2">
    <source>
        <dbReference type="Proteomes" id="UP000199312"/>
    </source>
</evidence>
<evidence type="ECO:0000313" key="1">
    <source>
        <dbReference type="EMBL" id="SFS29750.1"/>
    </source>
</evidence>
<dbReference type="EMBL" id="FOZP01000001">
    <property type="protein sequence ID" value="SFS29750.1"/>
    <property type="molecule type" value="Genomic_DNA"/>
</dbReference>
<protein>
    <recommendedName>
        <fullName evidence="3">Adhesin</fullName>
    </recommendedName>
</protein>
<dbReference type="STRING" id="593133.SAMN04488006_0272"/>
<organism evidence="1 2">
    <name type="scientific">Lutibacter maritimus</name>
    <dbReference type="NCBI Taxonomy" id="593133"/>
    <lineage>
        <taxon>Bacteria</taxon>
        <taxon>Pseudomonadati</taxon>
        <taxon>Bacteroidota</taxon>
        <taxon>Flavobacteriia</taxon>
        <taxon>Flavobacteriales</taxon>
        <taxon>Flavobacteriaceae</taxon>
        <taxon>Lutibacter</taxon>
    </lineage>
</organism>
<gene>
    <name evidence="1" type="ORF">SAMN04488006_0272</name>
</gene>
<dbReference type="RefSeq" id="WP_090221722.1">
    <property type="nucleotide sequence ID" value="NZ_FOZP01000001.1"/>
</dbReference>
<accession>A0A1I6NPB8</accession>
<dbReference type="Proteomes" id="UP000199312">
    <property type="component" value="Unassembled WGS sequence"/>
</dbReference>
<keyword evidence="2" id="KW-1185">Reference proteome</keyword>
<dbReference type="AlphaFoldDB" id="A0A1I6NPB8"/>
<proteinExistence type="predicted"/>
<dbReference type="OrthoDB" id="1117657at2"/>